<sequence length="205" mass="23112">MAPQSPPRKGKDQALSHEGSERERASSLVGARSTLTHPRSPSAFSIVKLPRIVLVANTLVIIRNTPWEGGVYVLNIEFQSGFPERLPKMRFRPPLFHPNVYPSGTWGYPHRDLIMPVAARQDPHVWKHTKEQEPERFAKLLRSVKAMLHEPDITNPQQSDAYVLAKNDPKDTSAAKIRSQAADWTPDPRTGLVGYKQQPVKEEEA</sequence>
<dbReference type="PROSITE" id="PS50127">
    <property type="entry name" value="UBC_2"/>
    <property type="match status" value="1"/>
</dbReference>
<comment type="caution">
    <text evidence="4">The sequence shown here is derived from an EMBL/GenBank/DDBJ whole genome shotgun (WGS) entry which is preliminary data.</text>
</comment>
<organism evidence="4 5">
    <name type="scientific">Mycena metata</name>
    <dbReference type="NCBI Taxonomy" id="1033252"/>
    <lineage>
        <taxon>Eukaryota</taxon>
        <taxon>Fungi</taxon>
        <taxon>Dikarya</taxon>
        <taxon>Basidiomycota</taxon>
        <taxon>Agaricomycotina</taxon>
        <taxon>Agaricomycetes</taxon>
        <taxon>Agaricomycetidae</taxon>
        <taxon>Agaricales</taxon>
        <taxon>Marasmiineae</taxon>
        <taxon>Mycenaceae</taxon>
        <taxon>Mycena</taxon>
    </lineage>
</organism>
<evidence type="ECO:0000313" key="4">
    <source>
        <dbReference type="EMBL" id="KAJ7755199.1"/>
    </source>
</evidence>
<dbReference type="AlphaFoldDB" id="A0AAD7J5Y0"/>
<feature type="region of interest" description="Disordered" evidence="2">
    <location>
        <begin position="1"/>
        <end position="34"/>
    </location>
</feature>
<accession>A0AAD7J5Y0</accession>
<dbReference type="PANTHER" id="PTHR24067">
    <property type="entry name" value="UBIQUITIN-CONJUGATING ENZYME E2"/>
    <property type="match status" value="1"/>
</dbReference>
<dbReference type="Gene3D" id="3.10.110.10">
    <property type="entry name" value="Ubiquitin Conjugating Enzyme"/>
    <property type="match status" value="1"/>
</dbReference>
<feature type="domain" description="UBC core" evidence="3">
    <location>
        <begin position="13"/>
        <end position="186"/>
    </location>
</feature>
<feature type="region of interest" description="Disordered" evidence="2">
    <location>
        <begin position="173"/>
        <end position="205"/>
    </location>
</feature>
<dbReference type="InterPro" id="IPR050113">
    <property type="entry name" value="Ub_conjugating_enzyme"/>
</dbReference>
<protein>
    <submittedName>
        <fullName evidence="4">Ubiquitin-conjugating enzyme/RWD-like protein</fullName>
    </submittedName>
</protein>
<dbReference type="EMBL" id="JARKIB010000050">
    <property type="protein sequence ID" value="KAJ7755199.1"/>
    <property type="molecule type" value="Genomic_DNA"/>
</dbReference>
<evidence type="ECO:0000259" key="3">
    <source>
        <dbReference type="PROSITE" id="PS50127"/>
    </source>
</evidence>
<evidence type="ECO:0000256" key="1">
    <source>
        <dbReference type="ARBA" id="ARBA00022786"/>
    </source>
</evidence>
<reference evidence="4" key="1">
    <citation type="submission" date="2023-03" db="EMBL/GenBank/DDBJ databases">
        <title>Massive genome expansion in bonnet fungi (Mycena s.s.) driven by repeated elements and novel gene families across ecological guilds.</title>
        <authorList>
            <consortium name="Lawrence Berkeley National Laboratory"/>
            <person name="Harder C.B."/>
            <person name="Miyauchi S."/>
            <person name="Viragh M."/>
            <person name="Kuo A."/>
            <person name="Thoen E."/>
            <person name="Andreopoulos B."/>
            <person name="Lu D."/>
            <person name="Skrede I."/>
            <person name="Drula E."/>
            <person name="Henrissat B."/>
            <person name="Morin E."/>
            <person name="Kohler A."/>
            <person name="Barry K."/>
            <person name="LaButti K."/>
            <person name="Morin E."/>
            <person name="Salamov A."/>
            <person name="Lipzen A."/>
            <person name="Mereny Z."/>
            <person name="Hegedus B."/>
            <person name="Baldrian P."/>
            <person name="Stursova M."/>
            <person name="Weitz H."/>
            <person name="Taylor A."/>
            <person name="Grigoriev I.V."/>
            <person name="Nagy L.G."/>
            <person name="Martin F."/>
            <person name="Kauserud H."/>
        </authorList>
    </citation>
    <scope>NUCLEOTIDE SEQUENCE</scope>
    <source>
        <strain evidence="4">CBHHK182m</strain>
    </source>
</reference>
<dbReference type="SUPFAM" id="SSF54495">
    <property type="entry name" value="UBC-like"/>
    <property type="match status" value="1"/>
</dbReference>
<evidence type="ECO:0000313" key="5">
    <source>
        <dbReference type="Proteomes" id="UP001215598"/>
    </source>
</evidence>
<gene>
    <name evidence="4" type="ORF">B0H16DRAFT_1886434</name>
</gene>
<name>A0AAD7J5Y0_9AGAR</name>
<proteinExistence type="predicted"/>
<dbReference type="Proteomes" id="UP001215598">
    <property type="component" value="Unassembled WGS sequence"/>
</dbReference>
<dbReference type="SMART" id="SM00212">
    <property type="entry name" value="UBCc"/>
    <property type="match status" value="1"/>
</dbReference>
<keyword evidence="5" id="KW-1185">Reference proteome</keyword>
<keyword evidence="1" id="KW-0833">Ubl conjugation pathway</keyword>
<feature type="compositionally biased region" description="Basic and acidic residues" evidence="2">
    <location>
        <begin position="9"/>
        <end position="25"/>
    </location>
</feature>
<evidence type="ECO:0000256" key="2">
    <source>
        <dbReference type="SAM" id="MobiDB-lite"/>
    </source>
</evidence>
<dbReference type="InterPro" id="IPR000608">
    <property type="entry name" value="UBC"/>
</dbReference>
<dbReference type="InterPro" id="IPR016135">
    <property type="entry name" value="UBQ-conjugating_enzyme/RWD"/>
</dbReference>
<dbReference type="Pfam" id="PF00179">
    <property type="entry name" value="UQ_con"/>
    <property type="match status" value="1"/>
</dbReference>